<organism evidence="4 5">
    <name type="scientific">Pterulicium gracile</name>
    <dbReference type="NCBI Taxonomy" id="1884261"/>
    <lineage>
        <taxon>Eukaryota</taxon>
        <taxon>Fungi</taxon>
        <taxon>Dikarya</taxon>
        <taxon>Basidiomycota</taxon>
        <taxon>Agaricomycotina</taxon>
        <taxon>Agaricomycetes</taxon>
        <taxon>Agaricomycetidae</taxon>
        <taxon>Agaricales</taxon>
        <taxon>Pleurotineae</taxon>
        <taxon>Pterulaceae</taxon>
        <taxon>Pterulicium</taxon>
    </lineage>
</organism>
<dbReference type="SUPFAM" id="SSF47144">
    <property type="entry name" value="HSC20 (HSCB), C-terminal oligomerisation domain"/>
    <property type="match status" value="1"/>
</dbReference>
<accession>A0A5C3QD96</accession>
<feature type="domain" description="J" evidence="3">
    <location>
        <begin position="73"/>
        <end position="148"/>
    </location>
</feature>
<dbReference type="Gene3D" id="1.10.287.110">
    <property type="entry name" value="DnaJ domain"/>
    <property type="match status" value="1"/>
</dbReference>
<dbReference type="PROSITE" id="PS50076">
    <property type="entry name" value="DNAJ_2"/>
    <property type="match status" value="1"/>
</dbReference>
<comment type="similarity">
    <text evidence="1">Belongs to the HscB family.</text>
</comment>
<dbReference type="AlphaFoldDB" id="A0A5C3QD96"/>
<dbReference type="PANTHER" id="PTHR14021">
    <property type="entry name" value="IRON-SULFUR CLUSTER CO-CHAPERONE PROTEIN HSCB"/>
    <property type="match status" value="1"/>
</dbReference>
<evidence type="ECO:0000256" key="2">
    <source>
        <dbReference type="ARBA" id="ARBA00023186"/>
    </source>
</evidence>
<proteinExistence type="inferred from homology"/>
<dbReference type="OrthoDB" id="448954at2759"/>
<dbReference type="GO" id="GO:0051087">
    <property type="term" value="F:protein-folding chaperone binding"/>
    <property type="evidence" value="ECO:0007669"/>
    <property type="project" value="InterPro"/>
</dbReference>
<dbReference type="CDD" id="cd06257">
    <property type="entry name" value="DnaJ"/>
    <property type="match status" value="1"/>
</dbReference>
<protein>
    <recommendedName>
        <fullName evidence="3">J domain-containing protein</fullName>
    </recommendedName>
</protein>
<dbReference type="InterPro" id="IPR009073">
    <property type="entry name" value="HscB_oligo_C"/>
</dbReference>
<dbReference type="Gene3D" id="1.20.1280.20">
    <property type="entry name" value="HscB, C-terminal domain"/>
    <property type="match status" value="1"/>
</dbReference>
<dbReference type="InterPro" id="IPR036386">
    <property type="entry name" value="HscB_C_sf"/>
</dbReference>
<evidence type="ECO:0000259" key="3">
    <source>
        <dbReference type="PROSITE" id="PS50076"/>
    </source>
</evidence>
<sequence length="245" mass="27489">MFRTTLSRVPLLHRPFYTVSRLHRPAYHYAGQRLQSTNSATSSLCPSCSKQLPTRLPACPSCNYIALVPPSQTYHSIFGLPYDPNPFLIDTAQLKKEFRNAQAACHPDTWASKGSDKHAIAQNLSSLINEAYQGLLRPMKRVEYVLALNGHAVSEEDKVDDFSFVAEVIDIMEQLEDAGPEALEEVKTISATNDGNVKETLEQIEREVEAGEWAEAKKSSARLRYFDKIGLAIGRWAEQHEIVLE</sequence>
<dbReference type="Proteomes" id="UP000305067">
    <property type="component" value="Unassembled WGS sequence"/>
</dbReference>
<keyword evidence="5" id="KW-1185">Reference proteome</keyword>
<dbReference type="InterPro" id="IPR004640">
    <property type="entry name" value="HscB"/>
</dbReference>
<dbReference type="GO" id="GO:0044571">
    <property type="term" value="P:[2Fe-2S] cluster assembly"/>
    <property type="evidence" value="ECO:0007669"/>
    <property type="project" value="InterPro"/>
</dbReference>
<dbReference type="PANTHER" id="PTHR14021:SF15">
    <property type="entry name" value="IRON-SULFUR CLUSTER CO-CHAPERONE PROTEIN HSCB"/>
    <property type="match status" value="1"/>
</dbReference>
<dbReference type="EMBL" id="ML178832">
    <property type="protein sequence ID" value="TFK99661.1"/>
    <property type="molecule type" value="Genomic_DNA"/>
</dbReference>
<dbReference type="GO" id="GO:0005739">
    <property type="term" value="C:mitochondrion"/>
    <property type="evidence" value="ECO:0007669"/>
    <property type="project" value="TreeGrafter"/>
</dbReference>
<dbReference type="STRING" id="1884261.A0A5C3QD96"/>
<dbReference type="InterPro" id="IPR001623">
    <property type="entry name" value="DnaJ_domain"/>
</dbReference>
<dbReference type="SMART" id="SM00271">
    <property type="entry name" value="DnaJ"/>
    <property type="match status" value="1"/>
</dbReference>
<dbReference type="GO" id="GO:0051259">
    <property type="term" value="P:protein complex oligomerization"/>
    <property type="evidence" value="ECO:0007669"/>
    <property type="project" value="InterPro"/>
</dbReference>
<dbReference type="GO" id="GO:0001671">
    <property type="term" value="F:ATPase activator activity"/>
    <property type="evidence" value="ECO:0007669"/>
    <property type="project" value="InterPro"/>
</dbReference>
<name>A0A5C3QD96_9AGAR</name>
<keyword evidence="2" id="KW-0143">Chaperone</keyword>
<evidence type="ECO:0000256" key="1">
    <source>
        <dbReference type="ARBA" id="ARBA00010476"/>
    </source>
</evidence>
<dbReference type="InterPro" id="IPR036869">
    <property type="entry name" value="J_dom_sf"/>
</dbReference>
<reference evidence="4 5" key="1">
    <citation type="journal article" date="2019" name="Nat. Ecol. Evol.">
        <title>Megaphylogeny resolves global patterns of mushroom evolution.</title>
        <authorList>
            <person name="Varga T."/>
            <person name="Krizsan K."/>
            <person name="Foldi C."/>
            <person name="Dima B."/>
            <person name="Sanchez-Garcia M."/>
            <person name="Sanchez-Ramirez S."/>
            <person name="Szollosi G.J."/>
            <person name="Szarkandi J.G."/>
            <person name="Papp V."/>
            <person name="Albert L."/>
            <person name="Andreopoulos W."/>
            <person name="Angelini C."/>
            <person name="Antonin V."/>
            <person name="Barry K.W."/>
            <person name="Bougher N.L."/>
            <person name="Buchanan P."/>
            <person name="Buyck B."/>
            <person name="Bense V."/>
            <person name="Catcheside P."/>
            <person name="Chovatia M."/>
            <person name="Cooper J."/>
            <person name="Damon W."/>
            <person name="Desjardin D."/>
            <person name="Finy P."/>
            <person name="Geml J."/>
            <person name="Haridas S."/>
            <person name="Hughes K."/>
            <person name="Justo A."/>
            <person name="Karasinski D."/>
            <person name="Kautmanova I."/>
            <person name="Kiss B."/>
            <person name="Kocsube S."/>
            <person name="Kotiranta H."/>
            <person name="LaButti K.M."/>
            <person name="Lechner B.E."/>
            <person name="Liimatainen K."/>
            <person name="Lipzen A."/>
            <person name="Lukacs Z."/>
            <person name="Mihaltcheva S."/>
            <person name="Morgado L.N."/>
            <person name="Niskanen T."/>
            <person name="Noordeloos M.E."/>
            <person name="Ohm R.A."/>
            <person name="Ortiz-Santana B."/>
            <person name="Ovrebo C."/>
            <person name="Racz N."/>
            <person name="Riley R."/>
            <person name="Savchenko A."/>
            <person name="Shiryaev A."/>
            <person name="Soop K."/>
            <person name="Spirin V."/>
            <person name="Szebenyi C."/>
            <person name="Tomsovsky M."/>
            <person name="Tulloss R.E."/>
            <person name="Uehling J."/>
            <person name="Grigoriev I.V."/>
            <person name="Vagvolgyi C."/>
            <person name="Papp T."/>
            <person name="Martin F.M."/>
            <person name="Miettinen O."/>
            <person name="Hibbett D.S."/>
            <person name="Nagy L.G."/>
        </authorList>
    </citation>
    <scope>NUCLEOTIDE SEQUENCE [LARGE SCALE GENOMIC DNA]</scope>
    <source>
        <strain evidence="4 5">CBS 309.79</strain>
    </source>
</reference>
<evidence type="ECO:0000313" key="5">
    <source>
        <dbReference type="Proteomes" id="UP000305067"/>
    </source>
</evidence>
<dbReference type="NCBIfam" id="TIGR00714">
    <property type="entry name" value="hscB"/>
    <property type="match status" value="1"/>
</dbReference>
<evidence type="ECO:0000313" key="4">
    <source>
        <dbReference type="EMBL" id="TFK99661.1"/>
    </source>
</evidence>
<gene>
    <name evidence="4" type="ORF">BDV98DRAFT_570656</name>
</gene>
<dbReference type="SUPFAM" id="SSF46565">
    <property type="entry name" value="Chaperone J-domain"/>
    <property type="match status" value="1"/>
</dbReference>
<dbReference type="Pfam" id="PF07743">
    <property type="entry name" value="HSCB_C"/>
    <property type="match status" value="1"/>
</dbReference>